<evidence type="ECO:0000313" key="2">
    <source>
        <dbReference type="EMBL" id="KAJ1192280.1"/>
    </source>
</evidence>
<organism evidence="2 3">
    <name type="scientific">Pleurodeles waltl</name>
    <name type="common">Iberian ribbed newt</name>
    <dbReference type="NCBI Taxonomy" id="8319"/>
    <lineage>
        <taxon>Eukaryota</taxon>
        <taxon>Metazoa</taxon>
        <taxon>Chordata</taxon>
        <taxon>Craniata</taxon>
        <taxon>Vertebrata</taxon>
        <taxon>Euteleostomi</taxon>
        <taxon>Amphibia</taxon>
        <taxon>Batrachia</taxon>
        <taxon>Caudata</taxon>
        <taxon>Salamandroidea</taxon>
        <taxon>Salamandridae</taxon>
        <taxon>Pleurodelinae</taxon>
        <taxon>Pleurodeles</taxon>
    </lineage>
</organism>
<sequence length="132" mass="14688">MDIPELAWTFHQTEAFQQGCNAEVQVAVDALQQILDAQDAINTISPITTLAVPMEAYLDHVGPLKVEPFAKKKSQKRKSKATGEGPFAKKGKPLRNRTETAQENSDGDWRKRKRTVTPLEDIKKLQKCLGTG</sequence>
<keyword evidence="3" id="KW-1185">Reference proteome</keyword>
<protein>
    <submittedName>
        <fullName evidence="2">Uncharacterized protein</fullName>
    </submittedName>
</protein>
<accession>A0AAV7UT61</accession>
<dbReference type="AlphaFoldDB" id="A0AAV7UT61"/>
<comment type="caution">
    <text evidence="2">The sequence shown here is derived from an EMBL/GenBank/DDBJ whole genome shotgun (WGS) entry which is preliminary data.</text>
</comment>
<feature type="compositionally biased region" description="Basic residues" evidence="1">
    <location>
        <begin position="71"/>
        <end position="80"/>
    </location>
</feature>
<dbReference type="EMBL" id="JANPWB010000004">
    <property type="protein sequence ID" value="KAJ1192280.1"/>
    <property type="molecule type" value="Genomic_DNA"/>
</dbReference>
<name>A0AAV7UT61_PLEWA</name>
<dbReference type="Proteomes" id="UP001066276">
    <property type="component" value="Chromosome 2_2"/>
</dbReference>
<reference evidence="2" key="1">
    <citation type="journal article" date="2022" name="bioRxiv">
        <title>Sequencing and chromosome-scale assembly of the giantPleurodeles waltlgenome.</title>
        <authorList>
            <person name="Brown T."/>
            <person name="Elewa A."/>
            <person name="Iarovenko S."/>
            <person name="Subramanian E."/>
            <person name="Araus A.J."/>
            <person name="Petzold A."/>
            <person name="Susuki M."/>
            <person name="Suzuki K.-i.T."/>
            <person name="Hayashi T."/>
            <person name="Toyoda A."/>
            <person name="Oliveira C."/>
            <person name="Osipova E."/>
            <person name="Leigh N.D."/>
            <person name="Simon A."/>
            <person name="Yun M.H."/>
        </authorList>
    </citation>
    <scope>NUCLEOTIDE SEQUENCE</scope>
    <source>
        <strain evidence="2">20211129_DDA</strain>
        <tissue evidence="2">Liver</tissue>
    </source>
</reference>
<evidence type="ECO:0000313" key="3">
    <source>
        <dbReference type="Proteomes" id="UP001066276"/>
    </source>
</evidence>
<evidence type="ECO:0000256" key="1">
    <source>
        <dbReference type="SAM" id="MobiDB-lite"/>
    </source>
</evidence>
<proteinExistence type="predicted"/>
<gene>
    <name evidence="2" type="ORF">NDU88_001591</name>
</gene>
<feature type="region of interest" description="Disordered" evidence="1">
    <location>
        <begin position="68"/>
        <end position="116"/>
    </location>
</feature>